<dbReference type="Proteomes" id="UP000460435">
    <property type="component" value="Unassembled WGS sequence"/>
</dbReference>
<sequence length="244" mass="26303">MSDAVGRRGVVRRGAAGVLVVVAIAAGGLGCTSEDGDLRGGLARALTTAGEAPAAGLVDDEEAELTLREVSFLTEWELVNVLAWQVSHPPHLYIGHRNGTDAAVVSRSTEAFDALVAADGSGVPDEGSVIDLVTTRAEVVRPQDRLVYVVHAAEDIEFRADLDGDDERRRQQILQQFGTEITPPRAVTAPEENWLVTLYVVDAAVEGDEHRLELREIEVGRDGSVIGERADVIAEDLPLPYYMR</sequence>
<dbReference type="PROSITE" id="PS51257">
    <property type="entry name" value="PROKAR_LIPOPROTEIN"/>
    <property type="match status" value="1"/>
</dbReference>
<accession>A0A7K3M0M4</accession>
<proteinExistence type="predicted"/>
<gene>
    <name evidence="1" type="ORF">F7O44_07190</name>
</gene>
<dbReference type="EMBL" id="WLZY01000002">
    <property type="protein sequence ID" value="NDL56855.1"/>
    <property type="molecule type" value="Genomic_DNA"/>
</dbReference>
<protein>
    <submittedName>
        <fullName evidence="1">Uncharacterized protein</fullName>
    </submittedName>
</protein>
<name>A0A7K3M0M4_9ACTN</name>
<comment type="caution">
    <text evidence="1">The sequence shown here is derived from an EMBL/GenBank/DDBJ whole genome shotgun (WGS) entry which is preliminary data.</text>
</comment>
<organism evidence="1 2">
    <name type="scientific">Phytoactinopolyspora mesophila</name>
    <dbReference type="NCBI Taxonomy" id="2650750"/>
    <lineage>
        <taxon>Bacteria</taxon>
        <taxon>Bacillati</taxon>
        <taxon>Actinomycetota</taxon>
        <taxon>Actinomycetes</taxon>
        <taxon>Jiangellales</taxon>
        <taxon>Jiangellaceae</taxon>
        <taxon>Phytoactinopolyspora</taxon>
    </lineage>
</organism>
<evidence type="ECO:0000313" key="2">
    <source>
        <dbReference type="Proteomes" id="UP000460435"/>
    </source>
</evidence>
<dbReference type="RefSeq" id="WP_162449557.1">
    <property type="nucleotide sequence ID" value="NZ_WLZY01000002.1"/>
</dbReference>
<reference evidence="1 2" key="1">
    <citation type="submission" date="2019-11" db="EMBL/GenBank/DDBJ databases">
        <authorList>
            <person name="Li X.-J."/>
            <person name="Feng X.-M."/>
        </authorList>
    </citation>
    <scope>NUCLEOTIDE SEQUENCE [LARGE SCALE GENOMIC DNA]</scope>
    <source>
        <strain evidence="1 2">XMNu-373</strain>
    </source>
</reference>
<dbReference type="AlphaFoldDB" id="A0A7K3M0M4"/>
<evidence type="ECO:0000313" key="1">
    <source>
        <dbReference type="EMBL" id="NDL56855.1"/>
    </source>
</evidence>
<keyword evidence="2" id="KW-1185">Reference proteome</keyword>